<evidence type="ECO:0000256" key="5">
    <source>
        <dbReference type="ARBA" id="ARBA00023004"/>
    </source>
</evidence>
<dbReference type="InterPro" id="IPR009056">
    <property type="entry name" value="Cyt_c-like_dom"/>
</dbReference>
<keyword evidence="7" id="KW-0812">Transmembrane</keyword>
<feature type="domain" description="Cytochrome c" evidence="8">
    <location>
        <begin position="70"/>
        <end position="150"/>
    </location>
</feature>
<dbReference type="Proteomes" id="UP000621859">
    <property type="component" value="Unassembled WGS sequence"/>
</dbReference>
<dbReference type="EMBL" id="BMLY01000003">
    <property type="protein sequence ID" value="GGP26637.1"/>
    <property type="molecule type" value="Genomic_DNA"/>
</dbReference>
<comment type="caution">
    <text evidence="9">The sequence shown here is derived from an EMBL/GenBank/DDBJ whole genome shotgun (WGS) entry which is preliminary data.</text>
</comment>
<evidence type="ECO:0000256" key="3">
    <source>
        <dbReference type="ARBA" id="ARBA00022723"/>
    </source>
</evidence>
<name>A0ABQ2PM09_9NEIS</name>
<evidence type="ECO:0000256" key="6">
    <source>
        <dbReference type="PROSITE-ProRule" id="PRU00433"/>
    </source>
</evidence>
<sequence>MSGSNTSGVQSFITYVVLGVVGVPLFVFMVAKLYTSGSGVNLGLMTMTNEAIQARLQPVGTSKVVDSAPIGQRSGKIVYENVCISCHGAGLMGSPKFGDSGAWGPRIAKGYETLWTHAIKGFNAMPARGGSTDLTDDEVKRAVAYMADQAGAKFEAPAVATASGAAGAALDPETKGKEVYESTCQACHGTGAAGAPKFGNKADWSAKLQGKKPEDVIENVLKNGNGAMPPKGGYSGSDDEFRAAAHYMINHAK</sequence>
<keyword evidence="4" id="KW-0249">Electron transport</keyword>
<evidence type="ECO:0000256" key="7">
    <source>
        <dbReference type="SAM" id="Phobius"/>
    </source>
</evidence>
<evidence type="ECO:0000313" key="9">
    <source>
        <dbReference type="EMBL" id="GGP26637.1"/>
    </source>
</evidence>
<evidence type="ECO:0000256" key="1">
    <source>
        <dbReference type="ARBA" id="ARBA00022448"/>
    </source>
</evidence>
<gene>
    <name evidence="9" type="ORF">GCM10010971_24560</name>
</gene>
<protein>
    <submittedName>
        <fullName evidence="9">Cytochrome</fullName>
    </submittedName>
</protein>
<evidence type="ECO:0000259" key="8">
    <source>
        <dbReference type="PROSITE" id="PS51007"/>
    </source>
</evidence>
<evidence type="ECO:0000313" key="10">
    <source>
        <dbReference type="Proteomes" id="UP000621859"/>
    </source>
</evidence>
<keyword evidence="7" id="KW-0472">Membrane</keyword>
<dbReference type="SUPFAM" id="SSF46626">
    <property type="entry name" value="Cytochrome c"/>
    <property type="match status" value="2"/>
</dbReference>
<dbReference type="Pfam" id="PF13442">
    <property type="entry name" value="Cytochrome_CBB3"/>
    <property type="match status" value="2"/>
</dbReference>
<keyword evidence="1" id="KW-0813">Transport</keyword>
<keyword evidence="7" id="KW-1133">Transmembrane helix</keyword>
<keyword evidence="10" id="KW-1185">Reference proteome</keyword>
<feature type="transmembrane region" description="Helical" evidence="7">
    <location>
        <begin position="12"/>
        <end position="35"/>
    </location>
</feature>
<evidence type="ECO:0000256" key="4">
    <source>
        <dbReference type="ARBA" id="ARBA00022982"/>
    </source>
</evidence>
<dbReference type="PANTHER" id="PTHR40942">
    <property type="match status" value="1"/>
</dbReference>
<dbReference type="PROSITE" id="PS51007">
    <property type="entry name" value="CYTC"/>
    <property type="match status" value="2"/>
</dbReference>
<keyword evidence="5 6" id="KW-0408">Iron</keyword>
<dbReference type="Gene3D" id="1.10.760.10">
    <property type="entry name" value="Cytochrome c-like domain"/>
    <property type="match status" value="2"/>
</dbReference>
<proteinExistence type="predicted"/>
<dbReference type="PANTHER" id="PTHR40942:SF4">
    <property type="entry name" value="CYTOCHROME C5"/>
    <property type="match status" value="1"/>
</dbReference>
<dbReference type="PRINTS" id="PR00607">
    <property type="entry name" value="CYTCHROMECIE"/>
</dbReference>
<dbReference type="InterPro" id="IPR036909">
    <property type="entry name" value="Cyt_c-like_dom_sf"/>
</dbReference>
<reference evidence="10" key="1">
    <citation type="journal article" date="2019" name="Int. J. Syst. Evol. Microbiol.">
        <title>The Global Catalogue of Microorganisms (GCM) 10K type strain sequencing project: providing services to taxonomists for standard genome sequencing and annotation.</title>
        <authorList>
            <consortium name="The Broad Institute Genomics Platform"/>
            <consortium name="The Broad Institute Genome Sequencing Center for Infectious Disease"/>
            <person name="Wu L."/>
            <person name="Ma J."/>
        </authorList>
    </citation>
    <scope>NUCLEOTIDE SEQUENCE [LARGE SCALE GENOMIC DNA]</scope>
    <source>
        <strain evidence="10">CGMCC 1.8860</strain>
    </source>
</reference>
<dbReference type="InterPro" id="IPR002323">
    <property type="entry name" value="Cyt_CIE"/>
</dbReference>
<keyword evidence="3 6" id="KW-0479">Metal-binding</keyword>
<evidence type="ECO:0000256" key="2">
    <source>
        <dbReference type="ARBA" id="ARBA00022617"/>
    </source>
</evidence>
<feature type="domain" description="Cytochrome c" evidence="8">
    <location>
        <begin position="171"/>
        <end position="252"/>
    </location>
</feature>
<organism evidence="9 10">
    <name type="scientific">Silvimonas amylolytica</name>
    <dbReference type="NCBI Taxonomy" id="449663"/>
    <lineage>
        <taxon>Bacteria</taxon>
        <taxon>Pseudomonadati</taxon>
        <taxon>Pseudomonadota</taxon>
        <taxon>Betaproteobacteria</taxon>
        <taxon>Neisseriales</taxon>
        <taxon>Chitinibacteraceae</taxon>
        <taxon>Silvimonas</taxon>
    </lineage>
</organism>
<accession>A0ABQ2PM09</accession>
<dbReference type="RefSeq" id="WP_188693914.1">
    <property type="nucleotide sequence ID" value="NZ_BMLY01000003.1"/>
</dbReference>
<keyword evidence="2 6" id="KW-0349">Heme</keyword>